<keyword evidence="2" id="KW-1185">Reference proteome</keyword>
<dbReference type="EMBL" id="KZ110611">
    <property type="protein sequence ID" value="OSX56829.1"/>
    <property type="molecule type" value="Genomic_DNA"/>
</dbReference>
<dbReference type="Pfam" id="PF09365">
    <property type="entry name" value="DUF2461"/>
    <property type="match status" value="1"/>
</dbReference>
<feature type="non-terminal residue" evidence="1">
    <location>
        <position position="1"/>
    </location>
</feature>
<evidence type="ECO:0000313" key="1">
    <source>
        <dbReference type="EMBL" id="OSX56829.1"/>
    </source>
</evidence>
<sequence length="147" mass="16569">SVKPGGQSLIAAGAWCPGKNELATIRSNIMRSPRRLRNIISNPDFVQHFGPPERHPDGNHQNIFGMDDELKTAPKGFEKTHPDIDLLKCRSFCVIHRFLDSEVLSPDFKESLCKVLKVMQPFVHCLNDMMTIQDNVPDNDGGEEENE</sequence>
<dbReference type="RefSeq" id="XP_024333623.1">
    <property type="nucleotide sequence ID" value="XM_024487389.1"/>
</dbReference>
<dbReference type="OrthoDB" id="2537769at2759"/>
<proteinExistence type="predicted"/>
<reference evidence="1 2" key="1">
    <citation type="submission" date="2017-04" db="EMBL/GenBank/DDBJ databases">
        <title>Genome Sequence of the Model Brown-Rot Fungus Postia placenta SB12.</title>
        <authorList>
            <consortium name="DOE Joint Genome Institute"/>
            <person name="Gaskell J."/>
            <person name="Kersten P."/>
            <person name="Larrondo L.F."/>
            <person name="Canessa P."/>
            <person name="Martinez D."/>
            <person name="Hibbett D."/>
            <person name="Schmoll M."/>
            <person name="Kubicek C.P."/>
            <person name="Martinez A.T."/>
            <person name="Yadav J."/>
            <person name="Master E."/>
            <person name="Magnuson J.K."/>
            <person name="James T."/>
            <person name="Yaver D."/>
            <person name="Berka R."/>
            <person name="Labutti K."/>
            <person name="Lipzen A."/>
            <person name="Aerts A."/>
            <person name="Barry K."/>
            <person name="Henrissat B."/>
            <person name="Blanchette R."/>
            <person name="Grigoriev I."/>
            <person name="Cullen D."/>
        </authorList>
    </citation>
    <scope>NUCLEOTIDE SEQUENCE [LARGE SCALE GENOMIC DNA]</scope>
    <source>
        <strain evidence="1 2">MAD-698-R-SB12</strain>
    </source>
</reference>
<dbReference type="STRING" id="670580.A0A1X6MKL5"/>
<name>A0A1X6MKL5_9APHY</name>
<dbReference type="Proteomes" id="UP000194127">
    <property type="component" value="Unassembled WGS sequence"/>
</dbReference>
<evidence type="ECO:0000313" key="2">
    <source>
        <dbReference type="Proteomes" id="UP000194127"/>
    </source>
</evidence>
<organism evidence="1 2">
    <name type="scientific">Postia placenta MAD-698-R-SB12</name>
    <dbReference type="NCBI Taxonomy" id="670580"/>
    <lineage>
        <taxon>Eukaryota</taxon>
        <taxon>Fungi</taxon>
        <taxon>Dikarya</taxon>
        <taxon>Basidiomycota</taxon>
        <taxon>Agaricomycotina</taxon>
        <taxon>Agaricomycetes</taxon>
        <taxon>Polyporales</taxon>
        <taxon>Adustoporiaceae</taxon>
        <taxon>Rhodonia</taxon>
    </lineage>
</organism>
<dbReference type="PANTHER" id="PTHR36452">
    <property type="entry name" value="CHROMOSOME 12, WHOLE GENOME SHOTGUN SEQUENCE"/>
    <property type="match status" value="1"/>
</dbReference>
<accession>A0A1X6MKL5</accession>
<dbReference type="InterPro" id="IPR012808">
    <property type="entry name" value="CHP02453"/>
</dbReference>
<protein>
    <submittedName>
        <fullName evidence="1">Uncharacterized protein</fullName>
    </submittedName>
</protein>
<dbReference type="PANTHER" id="PTHR36452:SF1">
    <property type="entry name" value="DUF2461 DOMAIN-CONTAINING PROTEIN"/>
    <property type="match status" value="1"/>
</dbReference>
<gene>
    <name evidence="1" type="ORF">POSPLADRAFT_1159022</name>
</gene>
<dbReference type="GeneID" id="36332338"/>
<dbReference type="AlphaFoldDB" id="A0A1X6MKL5"/>